<protein>
    <submittedName>
        <fullName evidence="4">Tetratricopeptide repeat protein</fullName>
    </submittedName>
</protein>
<dbReference type="Gene3D" id="1.25.40.10">
    <property type="entry name" value="Tetratricopeptide repeat domain"/>
    <property type="match status" value="1"/>
</dbReference>
<evidence type="ECO:0000259" key="3">
    <source>
        <dbReference type="Pfam" id="PF06580"/>
    </source>
</evidence>
<keyword evidence="2" id="KW-0812">Transmembrane</keyword>
<dbReference type="SMART" id="SM00028">
    <property type="entry name" value="TPR"/>
    <property type="match status" value="6"/>
</dbReference>
<feature type="repeat" description="TPR" evidence="1">
    <location>
        <begin position="149"/>
        <end position="182"/>
    </location>
</feature>
<accession>A0A937K0Z5</accession>
<dbReference type="PANTHER" id="PTHR34220">
    <property type="entry name" value="SENSOR HISTIDINE KINASE YPDA"/>
    <property type="match status" value="1"/>
</dbReference>
<dbReference type="Pfam" id="PF06580">
    <property type="entry name" value="His_kinase"/>
    <property type="match status" value="1"/>
</dbReference>
<dbReference type="PROSITE" id="PS51257">
    <property type="entry name" value="PROKAR_LIPOPROTEIN"/>
    <property type="match status" value="1"/>
</dbReference>
<feature type="repeat" description="TPR" evidence="1">
    <location>
        <begin position="229"/>
        <end position="262"/>
    </location>
</feature>
<evidence type="ECO:0000256" key="2">
    <source>
        <dbReference type="SAM" id="Phobius"/>
    </source>
</evidence>
<dbReference type="SUPFAM" id="SSF55874">
    <property type="entry name" value="ATPase domain of HSP90 chaperone/DNA topoisomerase II/histidine kinase"/>
    <property type="match status" value="1"/>
</dbReference>
<feature type="domain" description="Signal transduction histidine kinase internal region" evidence="3">
    <location>
        <begin position="412"/>
        <end position="491"/>
    </location>
</feature>
<evidence type="ECO:0000256" key="1">
    <source>
        <dbReference type="PROSITE-ProRule" id="PRU00339"/>
    </source>
</evidence>
<dbReference type="GO" id="GO:0000155">
    <property type="term" value="F:phosphorelay sensor kinase activity"/>
    <property type="evidence" value="ECO:0007669"/>
    <property type="project" value="InterPro"/>
</dbReference>
<dbReference type="EMBL" id="JAESIY010000006">
    <property type="protein sequence ID" value="MBL3656906.1"/>
    <property type="molecule type" value="Genomic_DNA"/>
</dbReference>
<dbReference type="InterPro" id="IPR010559">
    <property type="entry name" value="Sig_transdc_His_kin_internal"/>
</dbReference>
<evidence type="ECO:0000313" key="4">
    <source>
        <dbReference type="EMBL" id="MBL3656906.1"/>
    </source>
</evidence>
<sequence length="602" mass="69372">MFNKDASFSSIYRIVLLLFFTIIGCSPKDQVSEADIELVKSLQSDTPQESIITLDSVIKQQKYDGIQKGLMYFEQGKLWSKIHNSTKSIQSLEAALEIFENNEDKRYITKTHWLLGSENAYISNKEKAVEHLLRALSYAQDLHNQTDEANTYSALAHTYFRYQDYNRAIEYTQKSIAIQKELQDSAGLSATYNNMAVIYRNMADLPAAIEYNLKSLRLNLALADKNAIAKSYNNLGLVSQELGDVKDATDYFNKAIKINHELGTFNANPLTNLGDLYLDGNELQKAEECYKKALAISSKNEDLASQRDIYTILLNISLRMKDFDQSMEFAKLRDYYMELQIKRDLQEKLALAENQYKLAAKEKELHYALEVNRRGKIIFIVALGFLLLLVLFWIQNVKHKKLQVEKEKMMLEQSVLRSQMNPHFIFNALSAIQNSLLDNKPIESATYLSRFARLIRQNFEFINKKYISLADEIELLKNYFSTQMIRFKDRFDYKINVDNLDEEDTEIPPMLLQPFAENAIEHGFKGKKEKGLIIINIKGEEERISFEIIDNGIGFTPKENDGKTHSIDVFMKRLQLIGKGDERSVSINSSEAGTTVKFHLRR</sequence>
<dbReference type="InterPro" id="IPR011990">
    <property type="entry name" value="TPR-like_helical_dom_sf"/>
</dbReference>
<dbReference type="PROSITE" id="PS50293">
    <property type="entry name" value="TPR_REGION"/>
    <property type="match status" value="1"/>
</dbReference>
<keyword evidence="5" id="KW-1185">Reference proteome</keyword>
<dbReference type="InterPro" id="IPR036890">
    <property type="entry name" value="HATPase_C_sf"/>
</dbReference>
<dbReference type="Proteomes" id="UP000659388">
    <property type="component" value="Unassembled WGS sequence"/>
</dbReference>
<dbReference type="PANTHER" id="PTHR34220:SF7">
    <property type="entry name" value="SENSOR HISTIDINE KINASE YPDA"/>
    <property type="match status" value="1"/>
</dbReference>
<comment type="caution">
    <text evidence="4">The sequence shown here is derived from an EMBL/GenBank/DDBJ whole genome shotgun (WGS) entry which is preliminary data.</text>
</comment>
<dbReference type="RefSeq" id="WP_202244702.1">
    <property type="nucleotide sequence ID" value="NZ_JAESIY010000006.1"/>
</dbReference>
<dbReference type="InterPro" id="IPR019734">
    <property type="entry name" value="TPR_rpt"/>
</dbReference>
<organism evidence="4 5">
    <name type="scientific">Fulvivirga sediminis</name>
    <dbReference type="NCBI Taxonomy" id="2803949"/>
    <lineage>
        <taxon>Bacteria</taxon>
        <taxon>Pseudomonadati</taxon>
        <taxon>Bacteroidota</taxon>
        <taxon>Cytophagia</taxon>
        <taxon>Cytophagales</taxon>
        <taxon>Fulvivirgaceae</taxon>
        <taxon>Fulvivirga</taxon>
    </lineage>
</organism>
<dbReference type="Gene3D" id="3.30.565.10">
    <property type="entry name" value="Histidine kinase-like ATPase, C-terminal domain"/>
    <property type="match status" value="1"/>
</dbReference>
<name>A0A937K0Z5_9BACT</name>
<dbReference type="GO" id="GO:0016020">
    <property type="term" value="C:membrane"/>
    <property type="evidence" value="ECO:0007669"/>
    <property type="project" value="InterPro"/>
</dbReference>
<dbReference type="Pfam" id="PF13424">
    <property type="entry name" value="TPR_12"/>
    <property type="match status" value="2"/>
</dbReference>
<keyword evidence="1" id="KW-0802">TPR repeat</keyword>
<gene>
    <name evidence="4" type="ORF">JL102_12235</name>
</gene>
<dbReference type="InterPro" id="IPR050640">
    <property type="entry name" value="Bact_2-comp_sensor_kinase"/>
</dbReference>
<dbReference type="SUPFAM" id="SSF48452">
    <property type="entry name" value="TPR-like"/>
    <property type="match status" value="2"/>
</dbReference>
<feature type="transmembrane region" description="Helical" evidence="2">
    <location>
        <begin position="377"/>
        <end position="394"/>
    </location>
</feature>
<feature type="repeat" description="TPR" evidence="1">
    <location>
        <begin position="267"/>
        <end position="300"/>
    </location>
</feature>
<dbReference type="PROSITE" id="PS50005">
    <property type="entry name" value="TPR"/>
    <property type="match status" value="3"/>
</dbReference>
<proteinExistence type="predicted"/>
<reference evidence="4" key="1">
    <citation type="submission" date="2021-01" db="EMBL/GenBank/DDBJ databases">
        <title>Fulvivirga kasyanovii gen. nov., sp nov., a novel member of the phylum Bacteroidetes isolated from seawater in a mussel farm.</title>
        <authorList>
            <person name="Zhao L.-H."/>
            <person name="Wang Z.-J."/>
        </authorList>
    </citation>
    <scope>NUCLEOTIDE SEQUENCE</scope>
    <source>
        <strain evidence="4">2943</strain>
    </source>
</reference>
<evidence type="ECO:0000313" key="5">
    <source>
        <dbReference type="Proteomes" id="UP000659388"/>
    </source>
</evidence>
<keyword evidence="2" id="KW-0472">Membrane</keyword>
<dbReference type="AlphaFoldDB" id="A0A937K0Z5"/>
<keyword evidence="2" id="KW-1133">Transmembrane helix</keyword>